<dbReference type="Proteomes" id="UP001594351">
    <property type="component" value="Unassembled WGS sequence"/>
</dbReference>
<accession>A0ABV6Z1K3</accession>
<keyword evidence="2" id="KW-1185">Reference proteome</keyword>
<dbReference type="EMBL" id="JBHPBY010000295">
    <property type="protein sequence ID" value="MFC1852303.1"/>
    <property type="molecule type" value="Genomic_DNA"/>
</dbReference>
<comment type="caution">
    <text evidence="1">The sequence shown here is derived from an EMBL/GenBank/DDBJ whole genome shotgun (WGS) entry which is preliminary data.</text>
</comment>
<evidence type="ECO:0000313" key="2">
    <source>
        <dbReference type="Proteomes" id="UP001594351"/>
    </source>
</evidence>
<proteinExistence type="predicted"/>
<gene>
    <name evidence="1" type="ORF">ACFL27_19065</name>
</gene>
<name>A0ABV6Z1K3_UNCC1</name>
<organism evidence="1 2">
    <name type="scientific">candidate division CSSED10-310 bacterium</name>
    <dbReference type="NCBI Taxonomy" id="2855610"/>
    <lineage>
        <taxon>Bacteria</taxon>
        <taxon>Bacteria division CSSED10-310</taxon>
    </lineage>
</organism>
<sequence length="83" mass="9426">MLSVEVKTRLSHTKTMNCLKFYFGEGGVGLNLLREDQLGVSFEGRRGFVSAALFPVNGETKVNIQSKELDYQVEELVNFLRRN</sequence>
<evidence type="ECO:0000313" key="1">
    <source>
        <dbReference type="EMBL" id="MFC1852303.1"/>
    </source>
</evidence>
<reference evidence="1 2" key="1">
    <citation type="submission" date="2024-09" db="EMBL/GenBank/DDBJ databases">
        <title>Laminarin stimulates single cell rates of sulfate reduction while oxygen inhibits transcriptomic activity in coastal marine sediment.</title>
        <authorList>
            <person name="Lindsay M."/>
            <person name="Orcutt B."/>
            <person name="Emerson D."/>
            <person name="Stepanauskas R."/>
            <person name="D'Angelo T."/>
        </authorList>
    </citation>
    <scope>NUCLEOTIDE SEQUENCE [LARGE SCALE GENOMIC DNA]</scope>
    <source>
        <strain evidence="1">SAG AM-311-K15</strain>
    </source>
</reference>
<protein>
    <submittedName>
        <fullName evidence="1">Uncharacterized protein</fullName>
    </submittedName>
</protein>